<sequence length="234" mass="25688">MTERQVVLITGTRKGIGRSLAEHFVRQGMLVEGCSREDPDWHLENYTHHQVDVTDETQVRAMLSSIQKRHRRLDIAINNAGIASMNHALLVPSATLTRVLATNVVGSFLVCREAARLMQRRKYGRIVNFSTIAVPLRLEGEAIYAASKSAVEMLTRILAKELGSFGITVNALGPTPIETDLIRGVSAEKIQQIVDDLAIRRLGTFADVTNVIDFFVSPASDYITGQVIYLGGGG</sequence>
<evidence type="ECO:0000313" key="4">
    <source>
        <dbReference type="EMBL" id="PDV96444.1"/>
    </source>
</evidence>
<dbReference type="InterPro" id="IPR002347">
    <property type="entry name" value="SDR_fam"/>
</dbReference>
<keyword evidence="5" id="KW-1185">Reference proteome</keyword>
<dbReference type="PANTHER" id="PTHR42760:SF133">
    <property type="entry name" value="3-OXOACYL-[ACYL-CARRIER-PROTEIN] REDUCTASE"/>
    <property type="match status" value="1"/>
</dbReference>
<dbReference type="Proteomes" id="UP000220922">
    <property type="component" value="Unassembled WGS sequence"/>
</dbReference>
<dbReference type="Pfam" id="PF13561">
    <property type="entry name" value="adh_short_C2"/>
    <property type="match status" value="1"/>
</dbReference>
<organism evidence="4 5">
    <name type="scientific">Candidatus Chloroploca asiatica</name>
    <dbReference type="NCBI Taxonomy" id="1506545"/>
    <lineage>
        <taxon>Bacteria</taxon>
        <taxon>Bacillati</taxon>
        <taxon>Chloroflexota</taxon>
        <taxon>Chloroflexia</taxon>
        <taxon>Chloroflexales</taxon>
        <taxon>Chloroflexineae</taxon>
        <taxon>Oscillochloridaceae</taxon>
        <taxon>Candidatus Chloroploca</taxon>
    </lineage>
</organism>
<dbReference type="InterPro" id="IPR057326">
    <property type="entry name" value="KR_dom"/>
</dbReference>
<evidence type="ECO:0000259" key="3">
    <source>
        <dbReference type="SMART" id="SM00822"/>
    </source>
</evidence>
<evidence type="ECO:0000313" key="5">
    <source>
        <dbReference type="Proteomes" id="UP000220922"/>
    </source>
</evidence>
<name>A0A2H3KFH7_9CHLR</name>
<protein>
    <submittedName>
        <fullName evidence="4">Oxidoreductase</fullName>
    </submittedName>
</protein>
<dbReference type="PANTHER" id="PTHR42760">
    <property type="entry name" value="SHORT-CHAIN DEHYDROGENASES/REDUCTASES FAMILY MEMBER"/>
    <property type="match status" value="1"/>
</dbReference>
<gene>
    <name evidence="4" type="ORF">A9Q02_07045</name>
</gene>
<keyword evidence="2" id="KW-0560">Oxidoreductase</keyword>
<dbReference type="PRINTS" id="PR00080">
    <property type="entry name" value="SDRFAMILY"/>
</dbReference>
<feature type="domain" description="Ketoreductase" evidence="3">
    <location>
        <begin position="5"/>
        <end position="175"/>
    </location>
</feature>
<comment type="caution">
    <text evidence="4">The sequence shown here is derived from an EMBL/GenBank/DDBJ whole genome shotgun (WGS) entry which is preliminary data.</text>
</comment>
<accession>A0A2H3KFH7</accession>
<dbReference type="SMART" id="SM00822">
    <property type="entry name" value="PKS_KR"/>
    <property type="match status" value="1"/>
</dbReference>
<dbReference type="AlphaFoldDB" id="A0A2H3KFH7"/>
<reference evidence="4 5" key="1">
    <citation type="submission" date="2016-05" db="EMBL/GenBank/DDBJ databases">
        <authorList>
            <person name="Lavstsen T."/>
            <person name="Jespersen J.S."/>
        </authorList>
    </citation>
    <scope>NUCLEOTIDE SEQUENCE [LARGE SCALE GENOMIC DNA]</scope>
    <source>
        <strain evidence="4 5">B7-9</strain>
    </source>
</reference>
<dbReference type="EMBL" id="LYXE01000200">
    <property type="protein sequence ID" value="PDV96444.1"/>
    <property type="molecule type" value="Genomic_DNA"/>
</dbReference>
<dbReference type="PRINTS" id="PR00081">
    <property type="entry name" value="GDHRDH"/>
</dbReference>
<dbReference type="SUPFAM" id="SSF51735">
    <property type="entry name" value="NAD(P)-binding Rossmann-fold domains"/>
    <property type="match status" value="1"/>
</dbReference>
<comment type="similarity">
    <text evidence="1">Belongs to the short-chain dehydrogenases/reductases (SDR) family.</text>
</comment>
<dbReference type="InterPro" id="IPR036291">
    <property type="entry name" value="NAD(P)-bd_dom_sf"/>
</dbReference>
<dbReference type="Gene3D" id="3.40.50.720">
    <property type="entry name" value="NAD(P)-binding Rossmann-like Domain"/>
    <property type="match status" value="1"/>
</dbReference>
<dbReference type="CDD" id="cd05233">
    <property type="entry name" value="SDR_c"/>
    <property type="match status" value="1"/>
</dbReference>
<dbReference type="FunFam" id="3.40.50.720:FF:000173">
    <property type="entry name" value="3-oxoacyl-[acyl-carrier protein] reductase"/>
    <property type="match status" value="1"/>
</dbReference>
<evidence type="ECO:0000256" key="2">
    <source>
        <dbReference type="ARBA" id="ARBA00023002"/>
    </source>
</evidence>
<dbReference type="GO" id="GO:0016616">
    <property type="term" value="F:oxidoreductase activity, acting on the CH-OH group of donors, NAD or NADP as acceptor"/>
    <property type="evidence" value="ECO:0007669"/>
    <property type="project" value="TreeGrafter"/>
</dbReference>
<proteinExistence type="inferred from homology"/>
<evidence type="ECO:0000256" key="1">
    <source>
        <dbReference type="ARBA" id="ARBA00006484"/>
    </source>
</evidence>
<dbReference type="RefSeq" id="WP_172451307.1">
    <property type="nucleotide sequence ID" value="NZ_LYXE01000200.1"/>
</dbReference>